<keyword evidence="4" id="KW-1185">Reference proteome</keyword>
<dbReference type="STRING" id="933852.A0A0C2WSZ5"/>
<evidence type="ECO:0000259" key="1">
    <source>
        <dbReference type="Pfam" id="PF01172"/>
    </source>
</evidence>
<dbReference type="Pfam" id="PF01172">
    <property type="entry name" value="SBDS_N"/>
    <property type="match status" value="1"/>
</dbReference>
<dbReference type="InterPro" id="IPR036786">
    <property type="entry name" value="Ribosome_mat_SBDS_N_sf"/>
</dbReference>
<sequence>MSKSTKSTTKLIYKPDTQSTDEYILFVNPEEYIKYSKDGGSIPIVEVVDSFDIFYSNQGNQGKLGKASKQQLENVFGTAKDIDVAEFMLKNGVMQHAERIGAGDTAHINLSR</sequence>
<dbReference type="EMBL" id="KN824310">
    <property type="protein sequence ID" value="KIM25882.1"/>
    <property type="molecule type" value="Genomic_DNA"/>
</dbReference>
<feature type="domain" description="Ribosome maturation protein SDO1/SBDS N-terminal" evidence="1">
    <location>
        <begin position="9"/>
        <end position="98"/>
    </location>
</feature>
<dbReference type="InterPro" id="IPR019783">
    <property type="entry name" value="SDO1/SBDS_N"/>
</dbReference>
<dbReference type="SUPFAM" id="SSF89895">
    <property type="entry name" value="FYSH domain"/>
    <property type="match status" value="1"/>
</dbReference>
<accession>A0A0C2WSZ5</accession>
<dbReference type="EMBL" id="KN824416">
    <property type="protein sequence ID" value="KIM20647.1"/>
    <property type="molecule type" value="Genomic_DNA"/>
</dbReference>
<proteinExistence type="predicted"/>
<dbReference type="OrthoDB" id="2567806at2759"/>
<name>A0A0C2WSZ5_SERVB</name>
<dbReference type="HOGENOM" id="CLU_137480_0_0_1"/>
<evidence type="ECO:0000313" key="4">
    <source>
        <dbReference type="Proteomes" id="UP000054097"/>
    </source>
</evidence>
<evidence type="ECO:0000313" key="2">
    <source>
        <dbReference type="EMBL" id="KIM20647.1"/>
    </source>
</evidence>
<reference evidence="4" key="2">
    <citation type="submission" date="2015-01" db="EMBL/GenBank/DDBJ databases">
        <title>Evolutionary Origins and Diversification of the Mycorrhizal Mutualists.</title>
        <authorList>
            <consortium name="DOE Joint Genome Institute"/>
            <consortium name="Mycorrhizal Genomics Consortium"/>
            <person name="Kohler A."/>
            <person name="Kuo A."/>
            <person name="Nagy L.G."/>
            <person name="Floudas D."/>
            <person name="Copeland A."/>
            <person name="Barry K.W."/>
            <person name="Cichocki N."/>
            <person name="Veneault-Fourrey C."/>
            <person name="LaButti K."/>
            <person name="Lindquist E.A."/>
            <person name="Lipzen A."/>
            <person name="Lundell T."/>
            <person name="Morin E."/>
            <person name="Murat C."/>
            <person name="Riley R."/>
            <person name="Ohm R."/>
            <person name="Sun H."/>
            <person name="Tunlid A."/>
            <person name="Henrissat B."/>
            <person name="Grigoriev I.V."/>
            <person name="Hibbett D.S."/>
            <person name="Martin F."/>
        </authorList>
    </citation>
    <scope>NUCLEOTIDE SEQUENCE [LARGE SCALE GENOMIC DNA]</scope>
    <source>
        <strain evidence="4">MAFF 305830</strain>
    </source>
</reference>
<protein>
    <recommendedName>
        <fullName evidence="1">Ribosome maturation protein SDO1/SBDS N-terminal domain-containing protein</fullName>
    </recommendedName>
</protein>
<organism evidence="2 4">
    <name type="scientific">Serendipita vermifera MAFF 305830</name>
    <dbReference type="NCBI Taxonomy" id="933852"/>
    <lineage>
        <taxon>Eukaryota</taxon>
        <taxon>Fungi</taxon>
        <taxon>Dikarya</taxon>
        <taxon>Basidiomycota</taxon>
        <taxon>Agaricomycotina</taxon>
        <taxon>Agaricomycetes</taxon>
        <taxon>Sebacinales</taxon>
        <taxon>Serendipitaceae</taxon>
        <taxon>Serendipita</taxon>
    </lineage>
</organism>
<dbReference type="AlphaFoldDB" id="A0A0C2WSZ5"/>
<dbReference type="Proteomes" id="UP000054097">
    <property type="component" value="Unassembled WGS sequence"/>
</dbReference>
<dbReference type="Gene3D" id="3.30.1250.10">
    <property type="entry name" value="Ribosome maturation protein SBDS, N-terminal domain"/>
    <property type="match status" value="1"/>
</dbReference>
<reference evidence="2" key="3">
    <citation type="submission" date="2015-02" db="EMBL/GenBank/DDBJ databases">
        <title>Evolutionary Origins and Diversification of the Mycorrhizal Mutualists.</title>
        <authorList>
            <consortium name="DOE Joint Genome Institute"/>
            <consortium name="Mycorrhizal Genomics Consortium"/>
            <person name="Kohler A."/>
            <person name="Kuo A."/>
            <person name="Nagy L.G."/>
            <person name="Floudas D."/>
            <person name="Copeland A."/>
            <person name="Barry K.W."/>
            <person name="Cichocki N."/>
            <person name="Veneault-Fourrey C."/>
            <person name="LaButti K."/>
            <person name="Lindquist E.A."/>
            <person name="Lipzen A."/>
            <person name="Lundell T."/>
            <person name="Morin E."/>
            <person name="Murat C."/>
            <person name="Riley R."/>
            <person name="Ohm R."/>
            <person name="Sun H."/>
            <person name="Tunlid A."/>
            <person name="Henrissat B."/>
            <person name="Grigoriev I.V."/>
            <person name="Hibbett D.S."/>
            <person name="Martin F."/>
        </authorList>
    </citation>
    <scope>NUCLEOTIDE SEQUENCE</scope>
    <source>
        <strain evidence="2 4">MAFF 305830</strain>
    </source>
</reference>
<gene>
    <name evidence="2" type="ORF">M408DRAFT_129156</name>
    <name evidence="3" type="ORF">M408DRAFT_73689</name>
</gene>
<reference evidence="2 4" key="1">
    <citation type="submission" date="2014-04" db="EMBL/GenBank/DDBJ databases">
        <authorList>
            <consortium name="DOE Joint Genome Institute"/>
            <person name="Kuo A."/>
            <person name="Zuccaro A."/>
            <person name="Kohler A."/>
            <person name="Nagy L.G."/>
            <person name="Floudas D."/>
            <person name="Copeland A."/>
            <person name="Barry K.W."/>
            <person name="Cichocki N."/>
            <person name="Veneault-Fourrey C."/>
            <person name="LaButti K."/>
            <person name="Lindquist E.A."/>
            <person name="Lipzen A."/>
            <person name="Lundell T."/>
            <person name="Morin E."/>
            <person name="Murat C."/>
            <person name="Sun H."/>
            <person name="Tunlid A."/>
            <person name="Henrissat B."/>
            <person name="Grigoriev I.V."/>
            <person name="Hibbett D.S."/>
            <person name="Martin F."/>
            <person name="Nordberg H.P."/>
            <person name="Cantor M.N."/>
            <person name="Hua S.X."/>
        </authorList>
    </citation>
    <scope>NUCLEOTIDE SEQUENCE [LARGE SCALE GENOMIC DNA]</scope>
    <source>
        <strain evidence="2 4">MAFF 305830</strain>
    </source>
</reference>
<evidence type="ECO:0000313" key="3">
    <source>
        <dbReference type="EMBL" id="KIM25882.1"/>
    </source>
</evidence>